<keyword evidence="1" id="KW-1185">Reference proteome</keyword>
<name>A0A914PU92_9BILA</name>
<reference evidence="2" key="1">
    <citation type="submission" date="2022-11" db="UniProtKB">
        <authorList>
            <consortium name="WormBaseParasite"/>
        </authorList>
    </citation>
    <scope>IDENTIFICATION</scope>
</reference>
<protein>
    <submittedName>
        <fullName evidence="2">Uncharacterized protein</fullName>
    </submittedName>
</protein>
<accession>A0A914PU92</accession>
<dbReference type="WBParaSite" id="PDA_v2.g18418.t1">
    <property type="protein sequence ID" value="PDA_v2.g18418.t1"/>
    <property type="gene ID" value="PDA_v2.g18418"/>
</dbReference>
<evidence type="ECO:0000313" key="1">
    <source>
        <dbReference type="Proteomes" id="UP000887578"/>
    </source>
</evidence>
<organism evidence="1 2">
    <name type="scientific">Panagrolaimus davidi</name>
    <dbReference type="NCBI Taxonomy" id="227884"/>
    <lineage>
        <taxon>Eukaryota</taxon>
        <taxon>Metazoa</taxon>
        <taxon>Ecdysozoa</taxon>
        <taxon>Nematoda</taxon>
        <taxon>Chromadorea</taxon>
        <taxon>Rhabditida</taxon>
        <taxon>Tylenchina</taxon>
        <taxon>Panagrolaimomorpha</taxon>
        <taxon>Panagrolaimoidea</taxon>
        <taxon>Panagrolaimidae</taxon>
        <taxon>Panagrolaimus</taxon>
    </lineage>
</organism>
<sequence length="190" mass="21556">MPKTYAEETAATSKLSDSKVPDYCKERKGLLLLEKPLKWLKLNNNAEEKSDKRWKKDCSSSTINKSTLSLHISAYEKFIEAAASDPFNGKNKEYLKNCVSRSIKNAKQLLTSTLFIQNPFEFPRQQSDRVPPPEVSQFRASQLLMNPNEASNNGQQGICHVQQPAHNSATGMQQHPHQRVLNPVMYLPRV</sequence>
<evidence type="ECO:0000313" key="2">
    <source>
        <dbReference type="WBParaSite" id="PDA_v2.g18418.t1"/>
    </source>
</evidence>
<dbReference type="Proteomes" id="UP000887578">
    <property type="component" value="Unplaced"/>
</dbReference>
<proteinExistence type="predicted"/>
<dbReference type="AlphaFoldDB" id="A0A914PU92"/>